<dbReference type="RefSeq" id="WP_338291835.1">
    <property type="nucleotide sequence ID" value="NZ_AP027272.1"/>
</dbReference>
<sequence length="247" mass="28328">MLAQTEKVTQLNIAEVKQFVVPSEKLAQDRSITVYLPKSYQSTNKDYATLYLLDGERHLPHAILATRLHQELNNIPEMIIVAINNKEEDGAREQDLFHNRVAFRHFITSELRSYITENYRASDSAILYGHSLAGFFALDLIATQPQHFSRVIAASPPLQGDAKRIYSQLSEHKLQKQTYLYLTIAAQHEEGEPEFSAFQRFSKLLAESTPENLIWTSQVMAEQSHISNYYLTFFNGIAKVYDTEVKK</sequence>
<dbReference type="Gene3D" id="3.40.50.1820">
    <property type="entry name" value="alpha/beta hydrolase"/>
    <property type="match status" value="1"/>
</dbReference>
<accession>A0AA48I4M0</accession>
<name>A0AA48I4M0_9ALTE</name>
<evidence type="ECO:0000313" key="2">
    <source>
        <dbReference type="Proteomes" id="UP001333710"/>
    </source>
</evidence>
<proteinExistence type="predicted"/>
<dbReference type="Pfam" id="PF00756">
    <property type="entry name" value="Esterase"/>
    <property type="match status" value="1"/>
</dbReference>
<dbReference type="InterPro" id="IPR029058">
    <property type="entry name" value="AB_hydrolase_fold"/>
</dbReference>
<dbReference type="EMBL" id="AP027272">
    <property type="protein sequence ID" value="BDX05835.1"/>
    <property type="molecule type" value="Genomic_DNA"/>
</dbReference>
<reference evidence="1" key="1">
    <citation type="submission" date="2023-01" db="EMBL/GenBank/DDBJ databases">
        <title>Complete genome sequence of Planctobacterium marinum strain Dej080120_11.</title>
        <authorList>
            <person name="Ueki S."/>
            <person name="Maruyama F."/>
        </authorList>
    </citation>
    <scope>NUCLEOTIDE SEQUENCE</scope>
    <source>
        <strain evidence="1">Dej080120_11</strain>
    </source>
</reference>
<dbReference type="AlphaFoldDB" id="A0AA48I4M0"/>
<dbReference type="SUPFAM" id="SSF53474">
    <property type="entry name" value="alpha/beta-Hydrolases"/>
    <property type="match status" value="1"/>
</dbReference>
<dbReference type="KEGG" id="pmaw:MACH26_13560"/>
<dbReference type="PANTHER" id="PTHR48098">
    <property type="entry name" value="ENTEROCHELIN ESTERASE-RELATED"/>
    <property type="match status" value="1"/>
</dbReference>
<keyword evidence="2" id="KW-1185">Reference proteome</keyword>
<dbReference type="InterPro" id="IPR050583">
    <property type="entry name" value="Mycobacterial_A85_antigen"/>
</dbReference>
<gene>
    <name evidence="1" type="ORF">MACH26_13560</name>
</gene>
<dbReference type="Proteomes" id="UP001333710">
    <property type="component" value="Chromosome"/>
</dbReference>
<dbReference type="PANTHER" id="PTHR48098:SF6">
    <property type="entry name" value="FERRI-BACILLIBACTIN ESTERASE BESA"/>
    <property type="match status" value="1"/>
</dbReference>
<organism evidence="1 2">
    <name type="scientific">Planctobacterium marinum</name>
    <dbReference type="NCBI Taxonomy" id="1631968"/>
    <lineage>
        <taxon>Bacteria</taxon>
        <taxon>Pseudomonadati</taxon>
        <taxon>Pseudomonadota</taxon>
        <taxon>Gammaproteobacteria</taxon>
        <taxon>Alteromonadales</taxon>
        <taxon>Alteromonadaceae</taxon>
        <taxon>Planctobacterium</taxon>
    </lineage>
</organism>
<protein>
    <submittedName>
        <fullName evidence="1">Periplasmic siderophore cleavage esterase IroE family protein</fullName>
    </submittedName>
</protein>
<dbReference type="InterPro" id="IPR000801">
    <property type="entry name" value="Esterase-like"/>
</dbReference>
<evidence type="ECO:0000313" key="1">
    <source>
        <dbReference type="EMBL" id="BDX05835.1"/>
    </source>
</evidence>